<name>A0ABZ2PNJ5_9NOCA</name>
<dbReference type="PANTHER" id="PTHR30136:SF35">
    <property type="entry name" value="HTH-TYPE TRANSCRIPTIONAL REGULATOR RV1719"/>
    <property type="match status" value="1"/>
</dbReference>
<reference evidence="6 7" key="1">
    <citation type="submission" date="2024-03" db="EMBL/GenBank/DDBJ databases">
        <title>Natural products discovery in diverse microorganisms through a two-stage MS feature dereplication strategy.</title>
        <authorList>
            <person name="Zhang R."/>
        </authorList>
    </citation>
    <scope>NUCLEOTIDE SEQUENCE [LARGE SCALE GENOMIC DNA]</scope>
    <source>
        <strain evidence="6 7">18930</strain>
    </source>
</reference>
<dbReference type="RefSeq" id="WP_338889112.1">
    <property type="nucleotide sequence ID" value="NZ_CP147846.1"/>
</dbReference>
<dbReference type="SUPFAM" id="SSF55781">
    <property type="entry name" value="GAF domain-like"/>
    <property type="match status" value="1"/>
</dbReference>
<dbReference type="PROSITE" id="PS51078">
    <property type="entry name" value="ICLR_ED"/>
    <property type="match status" value="1"/>
</dbReference>
<dbReference type="PANTHER" id="PTHR30136">
    <property type="entry name" value="HELIX-TURN-HELIX TRANSCRIPTIONAL REGULATOR, ICLR FAMILY"/>
    <property type="match status" value="1"/>
</dbReference>
<dbReference type="InterPro" id="IPR036388">
    <property type="entry name" value="WH-like_DNA-bd_sf"/>
</dbReference>
<gene>
    <name evidence="6" type="ORF">WDS16_26660</name>
</gene>
<keyword evidence="7" id="KW-1185">Reference proteome</keyword>
<dbReference type="Gene3D" id="3.30.450.40">
    <property type="match status" value="1"/>
</dbReference>
<dbReference type="Proteomes" id="UP001432000">
    <property type="component" value="Chromosome"/>
</dbReference>
<keyword evidence="1" id="KW-0805">Transcription regulation</keyword>
<dbReference type="SUPFAM" id="SSF46785">
    <property type="entry name" value="Winged helix' DNA-binding domain"/>
    <property type="match status" value="1"/>
</dbReference>
<sequence>MATQQLDNDVPATASTSSALIDRVAMLLEAFVGQGPLRLAEIAERSHLPRSSTHRVLQRLVELGWVERHGFHYILGIRMFELGSQVTRQRSVQAALPVMIDIARRTGHTVHLSILAGSEVLHLERVGLWPRAHPGWNVGARQPVEQAAGGRALLAATAFEDWPPLDFSVVPTCYSVRTRAHLERELNKVRDRGGIAVDVQGCALGVTAVAAPIDVDRGKIALSVCGPTRSLDTDSVVAIVRTAAVDIYRAASGVPALRRRVIN</sequence>
<dbReference type="Pfam" id="PF01614">
    <property type="entry name" value="IclR_C"/>
    <property type="match status" value="1"/>
</dbReference>
<dbReference type="InterPro" id="IPR050707">
    <property type="entry name" value="HTH_MetabolicPath_Reg"/>
</dbReference>
<evidence type="ECO:0000259" key="5">
    <source>
        <dbReference type="PROSITE" id="PS51078"/>
    </source>
</evidence>
<feature type="domain" description="IclR-ED" evidence="5">
    <location>
        <begin position="78"/>
        <end position="253"/>
    </location>
</feature>
<dbReference type="Pfam" id="PF09339">
    <property type="entry name" value="HTH_IclR"/>
    <property type="match status" value="1"/>
</dbReference>
<evidence type="ECO:0000256" key="3">
    <source>
        <dbReference type="ARBA" id="ARBA00023163"/>
    </source>
</evidence>
<feature type="domain" description="HTH iclR-type" evidence="4">
    <location>
        <begin position="18"/>
        <end position="77"/>
    </location>
</feature>
<evidence type="ECO:0000313" key="6">
    <source>
        <dbReference type="EMBL" id="WXG68723.1"/>
    </source>
</evidence>
<proteinExistence type="predicted"/>
<evidence type="ECO:0000256" key="1">
    <source>
        <dbReference type="ARBA" id="ARBA00023015"/>
    </source>
</evidence>
<dbReference type="InterPro" id="IPR029016">
    <property type="entry name" value="GAF-like_dom_sf"/>
</dbReference>
<dbReference type="SMART" id="SM00346">
    <property type="entry name" value="HTH_ICLR"/>
    <property type="match status" value="1"/>
</dbReference>
<accession>A0ABZ2PNJ5</accession>
<evidence type="ECO:0000313" key="7">
    <source>
        <dbReference type="Proteomes" id="UP001432000"/>
    </source>
</evidence>
<dbReference type="EMBL" id="CP147846">
    <property type="protein sequence ID" value="WXG68723.1"/>
    <property type="molecule type" value="Genomic_DNA"/>
</dbReference>
<keyword evidence="3" id="KW-0804">Transcription</keyword>
<dbReference type="InterPro" id="IPR014757">
    <property type="entry name" value="Tscrpt_reg_IclR_C"/>
</dbReference>
<organism evidence="6 7">
    <name type="scientific">Rhodococcus sovatensis</name>
    <dbReference type="NCBI Taxonomy" id="1805840"/>
    <lineage>
        <taxon>Bacteria</taxon>
        <taxon>Bacillati</taxon>
        <taxon>Actinomycetota</taxon>
        <taxon>Actinomycetes</taxon>
        <taxon>Mycobacteriales</taxon>
        <taxon>Nocardiaceae</taxon>
        <taxon>Rhodococcus</taxon>
    </lineage>
</organism>
<dbReference type="PROSITE" id="PS51077">
    <property type="entry name" value="HTH_ICLR"/>
    <property type="match status" value="1"/>
</dbReference>
<keyword evidence="2" id="KW-0238">DNA-binding</keyword>
<evidence type="ECO:0000259" key="4">
    <source>
        <dbReference type="PROSITE" id="PS51077"/>
    </source>
</evidence>
<evidence type="ECO:0000256" key="2">
    <source>
        <dbReference type="ARBA" id="ARBA00023125"/>
    </source>
</evidence>
<dbReference type="Gene3D" id="1.10.10.10">
    <property type="entry name" value="Winged helix-like DNA-binding domain superfamily/Winged helix DNA-binding domain"/>
    <property type="match status" value="1"/>
</dbReference>
<dbReference type="InterPro" id="IPR005471">
    <property type="entry name" value="Tscrpt_reg_IclR_N"/>
</dbReference>
<dbReference type="InterPro" id="IPR036390">
    <property type="entry name" value="WH_DNA-bd_sf"/>
</dbReference>
<protein>
    <submittedName>
        <fullName evidence="6">Helix-turn-helix domain-containing protein</fullName>
    </submittedName>
</protein>